<comment type="caution">
    <text evidence="2">The sequence shown here is derived from an EMBL/GenBank/DDBJ whole genome shotgun (WGS) entry which is preliminary data.</text>
</comment>
<keyword evidence="3" id="KW-1185">Reference proteome</keyword>
<organism evidence="2 3">
    <name type="scientific">Parthenolecanium corni</name>
    <dbReference type="NCBI Taxonomy" id="536013"/>
    <lineage>
        <taxon>Eukaryota</taxon>
        <taxon>Metazoa</taxon>
        <taxon>Ecdysozoa</taxon>
        <taxon>Arthropoda</taxon>
        <taxon>Hexapoda</taxon>
        <taxon>Insecta</taxon>
        <taxon>Pterygota</taxon>
        <taxon>Neoptera</taxon>
        <taxon>Paraneoptera</taxon>
        <taxon>Hemiptera</taxon>
        <taxon>Sternorrhyncha</taxon>
        <taxon>Coccoidea</taxon>
        <taxon>Coccidae</taxon>
        <taxon>Parthenolecanium</taxon>
    </lineage>
</organism>
<sequence length="125" mass="15045">MRVTKVKKLLYVSLFDTPTDVTRQRRSSIKLQRKAKSKKHKKPNKKKKDTYPVRKFKVKIPVEDSNYVMEYSLLFDKIFEVSRNKFDLNKNPKFEVAQNKTQDLRDEFSSYCGQKKTIKNWLFFV</sequence>
<evidence type="ECO:0000256" key="1">
    <source>
        <dbReference type="SAM" id="MobiDB-lite"/>
    </source>
</evidence>
<dbReference type="AlphaFoldDB" id="A0AAN9TFP2"/>
<dbReference type="EMBL" id="JBBCAQ010000032">
    <property type="protein sequence ID" value="KAK7584125.1"/>
    <property type="molecule type" value="Genomic_DNA"/>
</dbReference>
<protein>
    <submittedName>
        <fullName evidence="2">Uncharacterized protein</fullName>
    </submittedName>
</protein>
<reference evidence="2 3" key="1">
    <citation type="submission" date="2024-03" db="EMBL/GenBank/DDBJ databases">
        <title>Adaptation during the transition from Ophiocordyceps entomopathogen to insect associate is accompanied by gene loss and intensified selection.</title>
        <authorList>
            <person name="Ward C.M."/>
            <person name="Onetto C.A."/>
            <person name="Borneman A.R."/>
        </authorList>
    </citation>
    <scope>NUCLEOTIDE SEQUENCE [LARGE SCALE GENOMIC DNA]</scope>
    <source>
        <strain evidence="2">AWRI1</strain>
        <tissue evidence="2">Single Adult Female</tissue>
    </source>
</reference>
<feature type="region of interest" description="Disordered" evidence="1">
    <location>
        <begin position="25"/>
        <end position="51"/>
    </location>
</feature>
<proteinExistence type="predicted"/>
<accession>A0AAN9TFP2</accession>
<gene>
    <name evidence="2" type="ORF">V9T40_005088</name>
</gene>
<evidence type="ECO:0000313" key="3">
    <source>
        <dbReference type="Proteomes" id="UP001367676"/>
    </source>
</evidence>
<name>A0AAN9TFP2_9HEMI</name>
<dbReference type="Proteomes" id="UP001367676">
    <property type="component" value="Unassembled WGS sequence"/>
</dbReference>
<evidence type="ECO:0000313" key="2">
    <source>
        <dbReference type="EMBL" id="KAK7584125.1"/>
    </source>
</evidence>